<sequence>MSELDAEKTTDRKQSWVHFVRHFALIRSALMTNRLTISQKPCVPLQEQMQMNFYSVNMGYRCFKTVLFLSGLAFGTAVGHLLCAGERLLDVRTRAGVSLGVGLLAALVSVLVRSVGLFLTGLQLGALLSVAALLLLGQHYPVLSPPWAPVAAVAGTGVFFGAIALCWRKAVAVASTAAVGSAVAAACVDYWVETPAFVLRAYDGLHRRQGLCWYSWAVIAIWPVLAALGALVQYSITAHANESVTDEQKQLDLTRIRRTRDQRRTEGTYRRRPQTFQRYTGDVLAPSYLASLRERQTNTGSSLWSLTSVHHTIIDFDSETGSLVPLTTSASALLRL</sequence>
<dbReference type="EMBL" id="JAYMGO010000008">
    <property type="protein sequence ID" value="KAL1268912.1"/>
    <property type="molecule type" value="Genomic_DNA"/>
</dbReference>
<dbReference type="Pfam" id="PF13886">
    <property type="entry name" value="TM7S3_TM198"/>
    <property type="match status" value="1"/>
</dbReference>
<feature type="transmembrane region" description="Helical" evidence="7">
    <location>
        <begin position="148"/>
        <end position="165"/>
    </location>
</feature>
<dbReference type="InterPro" id="IPR040236">
    <property type="entry name" value="TMEM198"/>
</dbReference>
<evidence type="ECO:0000256" key="4">
    <source>
        <dbReference type="ARBA" id="ARBA00022989"/>
    </source>
</evidence>
<evidence type="ECO:0000256" key="5">
    <source>
        <dbReference type="ARBA" id="ARBA00023136"/>
    </source>
</evidence>
<evidence type="ECO:0000256" key="6">
    <source>
        <dbReference type="ARBA" id="ARBA00049737"/>
    </source>
</evidence>
<evidence type="ECO:0000313" key="10">
    <source>
        <dbReference type="Proteomes" id="UP001558613"/>
    </source>
</evidence>
<gene>
    <name evidence="9" type="ORF">QQF64_031201</name>
</gene>
<comment type="similarity">
    <text evidence="2">Belongs to the TMEM198 family.</text>
</comment>
<dbReference type="PANTHER" id="PTHR31247">
    <property type="entry name" value="TRANSMEMBRANE PROTEIN 198 FAMILY MEMBER"/>
    <property type="match status" value="1"/>
</dbReference>
<dbReference type="Proteomes" id="UP001558613">
    <property type="component" value="Unassembled WGS sequence"/>
</dbReference>
<keyword evidence="5 7" id="KW-0472">Membrane</keyword>
<evidence type="ECO:0000256" key="2">
    <source>
        <dbReference type="ARBA" id="ARBA00006244"/>
    </source>
</evidence>
<reference evidence="9 10" key="1">
    <citation type="submission" date="2023-09" db="EMBL/GenBank/DDBJ databases">
        <authorList>
            <person name="Wang M."/>
        </authorList>
    </citation>
    <scope>NUCLEOTIDE SEQUENCE [LARGE SCALE GENOMIC DNA]</scope>
    <source>
        <strain evidence="9">GT-2023</strain>
        <tissue evidence="9">Liver</tissue>
    </source>
</reference>
<name>A0ABR3MWB5_9TELE</name>
<feature type="transmembrane region" description="Helical" evidence="7">
    <location>
        <begin position="213"/>
        <end position="236"/>
    </location>
</feature>
<feature type="transmembrane region" description="Helical" evidence="7">
    <location>
        <begin position="65"/>
        <end position="83"/>
    </location>
</feature>
<evidence type="ECO:0000256" key="3">
    <source>
        <dbReference type="ARBA" id="ARBA00022692"/>
    </source>
</evidence>
<proteinExistence type="inferred from homology"/>
<feature type="transmembrane region" description="Helical" evidence="7">
    <location>
        <begin position="118"/>
        <end position="136"/>
    </location>
</feature>
<protein>
    <recommendedName>
        <fullName evidence="6">Transmembrane protein 198</fullName>
    </recommendedName>
</protein>
<evidence type="ECO:0000256" key="1">
    <source>
        <dbReference type="ARBA" id="ARBA00004141"/>
    </source>
</evidence>
<dbReference type="InterPro" id="IPR025256">
    <property type="entry name" value="TM7S3/TM198-like_dom"/>
</dbReference>
<accession>A0ABR3MWB5</accession>
<dbReference type="PANTHER" id="PTHR31247:SF17">
    <property type="entry name" value="DUF4203 DOMAIN-CONTAINING PROTEIN"/>
    <property type="match status" value="1"/>
</dbReference>
<comment type="subcellular location">
    <subcellularLocation>
        <location evidence="1">Membrane</location>
        <topology evidence="1">Multi-pass membrane protein</topology>
    </subcellularLocation>
</comment>
<feature type="transmembrane region" description="Helical" evidence="7">
    <location>
        <begin position="171"/>
        <end position="192"/>
    </location>
</feature>
<keyword evidence="4 7" id="KW-1133">Transmembrane helix</keyword>
<evidence type="ECO:0000256" key="7">
    <source>
        <dbReference type="SAM" id="Phobius"/>
    </source>
</evidence>
<feature type="transmembrane region" description="Helical" evidence="7">
    <location>
        <begin position="95"/>
        <end position="112"/>
    </location>
</feature>
<evidence type="ECO:0000259" key="8">
    <source>
        <dbReference type="Pfam" id="PF13886"/>
    </source>
</evidence>
<keyword evidence="10" id="KW-1185">Reference proteome</keyword>
<evidence type="ECO:0000313" key="9">
    <source>
        <dbReference type="EMBL" id="KAL1268912.1"/>
    </source>
</evidence>
<keyword evidence="3 7" id="KW-0812">Transmembrane</keyword>
<organism evidence="9 10">
    <name type="scientific">Cirrhinus molitorella</name>
    <name type="common">mud carp</name>
    <dbReference type="NCBI Taxonomy" id="172907"/>
    <lineage>
        <taxon>Eukaryota</taxon>
        <taxon>Metazoa</taxon>
        <taxon>Chordata</taxon>
        <taxon>Craniata</taxon>
        <taxon>Vertebrata</taxon>
        <taxon>Euteleostomi</taxon>
        <taxon>Actinopterygii</taxon>
        <taxon>Neopterygii</taxon>
        <taxon>Teleostei</taxon>
        <taxon>Ostariophysi</taxon>
        <taxon>Cypriniformes</taxon>
        <taxon>Cyprinidae</taxon>
        <taxon>Labeoninae</taxon>
        <taxon>Labeonini</taxon>
        <taxon>Cirrhinus</taxon>
    </lineage>
</organism>
<comment type="caution">
    <text evidence="9">The sequence shown here is derived from an EMBL/GenBank/DDBJ whole genome shotgun (WGS) entry which is preliminary data.</text>
</comment>
<feature type="domain" description="TM7S3/TM198-like" evidence="8">
    <location>
        <begin position="56"/>
        <end position="234"/>
    </location>
</feature>